<evidence type="ECO:0000256" key="8">
    <source>
        <dbReference type="HAMAP-Rule" id="MF_00135"/>
    </source>
</evidence>
<organism evidence="10 11">
    <name type="scientific">Candidatus Methanolliviera hydrocarbonicum</name>
    <dbReference type="NCBI Taxonomy" id="2491085"/>
    <lineage>
        <taxon>Archaea</taxon>
        <taxon>Methanobacteriati</taxon>
        <taxon>Methanobacteriota</taxon>
        <taxon>Candidatus Methanoliparia</taxon>
        <taxon>Candidatus Methanoliparales</taxon>
        <taxon>Candidatus Methanollivieraceae</taxon>
        <taxon>Candidatus Methanolliviera</taxon>
    </lineage>
</organism>
<evidence type="ECO:0000256" key="5">
    <source>
        <dbReference type="ARBA" id="ARBA00022822"/>
    </source>
</evidence>
<dbReference type="InterPro" id="IPR044643">
    <property type="entry name" value="TrpF_fam"/>
</dbReference>
<dbReference type="GO" id="GO:0004640">
    <property type="term" value="F:phosphoribosylanthranilate isomerase activity"/>
    <property type="evidence" value="ECO:0007669"/>
    <property type="project" value="UniProtKB-UniRule"/>
</dbReference>
<evidence type="ECO:0000256" key="2">
    <source>
        <dbReference type="ARBA" id="ARBA00004664"/>
    </source>
</evidence>
<evidence type="ECO:0000256" key="7">
    <source>
        <dbReference type="ARBA" id="ARBA00023235"/>
    </source>
</evidence>
<dbReference type="InterPro" id="IPR013785">
    <property type="entry name" value="Aldolase_TIM"/>
</dbReference>
<proteinExistence type="inferred from homology"/>
<evidence type="ECO:0000259" key="9">
    <source>
        <dbReference type="Pfam" id="PF00697"/>
    </source>
</evidence>
<keyword evidence="5 8" id="KW-0822">Tryptophan biosynthesis</keyword>
<dbReference type="Gene3D" id="3.20.20.70">
    <property type="entry name" value="Aldolase class I"/>
    <property type="match status" value="1"/>
</dbReference>
<evidence type="ECO:0000256" key="1">
    <source>
        <dbReference type="ARBA" id="ARBA00001164"/>
    </source>
</evidence>
<evidence type="ECO:0000256" key="6">
    <source>
        <dbReference type="ARBA" id="ARBA00023141"/>
    </source>
</evidence>
<dbReference type="Proteomes" id="UP000320766">
    <property type="component" value="Unassembled WGS sequence"/>
</dbReference>
<accession>A0A520KW72</accession>
<evidence type="ECO:0000313" key="10">
    <source>
        <dbReference type="EMBL" id="RZN68730.1"/>
    </source>
</evidence>
<comment type="catalytic activity">
    <reaction evidence="1 8">
        <text>N-(5-phospho-beta-D-ribosyl)anthranilate = 1-(2-carboxyphenylamino)-1-deoxy-D-ribulose 5-phosphate</text>
        <dbReference type="Rhea" id="RHEA:21540"/>
        <dbReference type="ChEBI" id="CHEBI:18277"/>
        <dbReference type="ChEBI" id="CHEBI:58613"/>
        <dbReference type="EC" id="5.3.1.24"/>
    </reaction>
</comment>
<evidence type="ECO:0000313" key="11">
    <source>
        <dbReference type="Proteomes" id="UP000320766"/>
    </source>
</evidence>
<gene>
    <name evidence="8" type="primary">trpF</name>
    <name evidence="10" type="ORF">EF807_05410</name>
</gene>
<dbReference type="HAMAP" id="MF_00135">
    <property type="entry name" value="PRAI"/>
    <property type="match status" value="1"/>
</dbReference>
<comment type="pathway">
    <text evidence="2 8">Amino-acid biosynthesis; L-tryptophan biosynthesis; L-tryptophan from chorismate: step 3/5.</text>
</comment>
<dbReference type="UniPathway" id="UPA00035">
    <property type="reaction ID" value="UER00042"/>
</dbReference>
<dbReference type="InterPro" id="IPR001240">
    <property type="entry name" value="PRAI_dom"/>
</dbReference>
<keyword evidence="6 8" id="KW-0057">Aromatic amino acid biosynthesis</keyword>
<feature type="domain" description="N-(5'phosphoribosyl) anthranilate isomerase (PRAI)" evidence="9">
    <location>
        <begin position="10"/>
        <end position="212"/>
    </location>
</feature>
<dbReference type="SUPFAM" id="SSF51366">
    <property type="entry name" value="Ribulose-phoshate binding barrel"/>
    <property type="match status" value="1"/>
</dbReference>
<dbReference type="PANTHER" id="PTHR42894">
    <property type="entry name" value="N-(5'-PHOSPHORIBOSYL)ANTHRANILATE ISOMERASE"/>
    <property type="match status" value="1"/>
</dbReference>
<comment type="caution">
    <text evidence="10">The sequence shown here is derived from an EMBL/GenBank/DDBJ whole genome shotgun (WGS) entry which is preliminary data.</text>
</comment>
<dbReference type="GO" id="GO:0000162">
    <property type="term" value="P:L-tryptophan biosynthetic process"/>
    <property type="evidence" value="ECO:0007669"/>
    <property type="project" value="UniProtKB-UniRule"/>
</dbReference>
<dbReference type="EMBL" id="RXIL01000097">
    <property type="protein sequence ID" value="RZN68730.1"/>
    <property type="molecule type" value="Genomic_DNA"/>
</dbReference>
<evidence type="ECO:0000256" key="3">
    <source>
        <dbReference type="ARBA" id="ARBA00007571"/>
    </source>
</evidence>
<sequence>MGGDKIVFIKICGIKNESELNIVSKFRDNIDAIGMIVGNTRSKRRISLETSREIVKKSELPVIAVSTDQSYEEWIEIIGIAPDGIQFHGNIGPKDVEKIREKYSGFILKVFEVERSVEDPFDESDRILNSMEEYDADAFLLDTKGGGTGMKHDQRVSEKVIHEAKRPIILAGGINAENVSEFLKADPFGIDISSGVETNGIKDERRIRSLLEHVYGI</sequence>
<dbReference type="CDD" id="cd00405">
    <property type="entry name" value="PRAI"/>
    <property type="match status" value="1"/>
</dbReference>
<evidence type="ECO:0000256" key="4">
    <source>
        <dbReference type="ARBA" id="ARBA00022605"/>
    </source>
</evidence>
<reference evidence="10 11" key="1">
    <citation type="journal article" date="2019" name="Nat. Microbiol.">
        <title>Wide diversity of methane and short-chain alkane metabolisms in uncultured archaea.</title>
        <authorList>
            <person name="Borrel G."/>
            <person name="Adam P.S."/>
            <person name="McKay L.J."/>
            <person name="Chen L.X."/>
            <person name="Sierra-Garcia I.N."/>
            <person name="Sieber C.M."/>
            <person name="Letourneur Q."/>
            <person name="Ghozlane A."/>
            <person name="Andersen G.L."/>
            <person name="Li W.J."/>
            <person name="Hallam S.J."/>
            <person name="Muyzer G."/>
            <person name="de Oliveira V.M."/>
            <person name="Inskeep W.P."/>
            <person name="Banfield J.F."/>
            <person name="Gribaldo S."/>
        </authorList>
    </citation>
    <scope>NUCLEOTIDE SEQUENCE [LARGE SCALE GENOMIC DNA]</scope>
    <source>
        <strain evidence="10">NM1b</strain>
    </source>
</reference>
<dbReference type="EC" id="5.3.1.24" evidence="8"/>
<name>A0A520KW72_9EURY</name>
<protein>
    <recommendedName>
        <fullName evidence="8">N-(5'-phosphoribosyl)anthranilate isomerase</fullName>
        <shortName evidence="8">PRAI</shortName>
        <ecNumber evidence="8">5.3.1.24</ecNumber>
    </recommendedName>
</protein>
<dbReference type="Pfam" id="PF00697">
    <property type="entry name" value="PRAI"/>
    <property type="match status" value="1"/>
</dbReference>
<keyword evidence="4 8" id="KW-0028">Amino-acid biosynthesis</keyword>
<dbReference type="AlphaFoldDB" id="A0A520KW72"/>
<dbReference type="NCBIfam" id="NF002304">
    <property type="entry name" value="PRK01222.2-4"/>
    <property type="match status" value="1"/>
</dbReference>
<comment type="similarity">
    <text evidence="3 8">Belongs to the TrpF family.</text>
</comment>
<dbReference type="InterPro" id="IPR011060">
    <property type="entry name" value="RibuloseP-bd_barrel"/>
</dbReference>
<keyword evidence="7 8" id="KW-0413">Isomerase</keyword>
<dbReference type="PANTHER" id="PTHR42894:SF1">
    <property type="entry name" value="N-(5'-PHOSPHORIBOSYL)ANTHRANILATE ISOMERASE"/>
    <property type="match status" value="1"/>
</dbReference>